<dbReference type="RefSeq" id="WP_315603103.1">
    <property type="nucleotide sequence ID" value="NZ_CP130318.1"/>
</dbReference>
<evidence type="ECO:0000313" key="2">
    <source>
        <dbReference type="EMBL" id="WNQ09331.1"/>
    </source>
</evidence>
<organism evidence="2 3">
    <name type="scientific">Paenibacillus aurantius</name>
    <dbReference type="NCBI Taxonomy" id="2918900"/>
    <lineage>
        <taxon>Bacteria</taxon>
        <taxon>Bacillati</taxon>
        <taxon>Bacillota</taxon>
        <taxon>Bacilli</taxon>
        <taxon>Bacillales</taxon>
        <taxon>Paenibacillaceae</taxon>
        <taxon>Paenibacillus</taxon>
    </lineage>
</organism>
<gene>
    <name evidence="2" type="ORF">MJA45_17035</name>
</gene>
<keyword evidence="1" id="KW-0812">Transmembrane</keyword>
<accession>A0AA96LC24</accession>
<dbReference type="AlphaFoldDB" id="A0AA96LC24"/>
<dbReference type="InterPro" id="IPR021338">
    <property type="entry name" value="DUF2953"/>
</dbReference>
<dbReference type="KEGG" id="paun:MJA45_17035"/>
<dbReference type="EMBL" id="CP130318">
    <property type="protein sequence ID" value="WNQ09331.1"/>
    <property type="molecule type" value="Genomic_DNA"/>
</dbReference>
<dbReference type="Pfam" id="PF11167">
    <property type="entry name" value="DUF2953"/>
    <property type="match status" value="1"/>
</dbReference>
<name>A0AA96LC24_9BACL</name>
<keyword evidence="3" id="KW-1185">Reference proteome</keyword>
<feature type="transmembrane region" description="Helical" evidence="1">
    <location>
        <begin position="189"/>
        <end position="208"/>
    </location>
</feature>
<sequence length="233" mass="27174">MFWIGLLLFIVLAVAVILWSDIHILARFSRVKDNDKLTLEIRMLFGWIRYKVKIPTMNFEGFRKGLNLKVKGKSPNVQAGQFEDTQQITKESLEQWYRTARRVLNEIFSFSDWFRDTLAKVRCTDLRWITRIGVGDAPETAILTGIGWGIKSSLLGYVFKFIRLDTKPKIHIQPHYNEVMFSTEAEGRAQIRVFYAMLAGIYLVIRVVKVNGGRKTWRLIRTRKFFDPGVQQP</sequence>
<reference evidence="2 3" key="1">
    <citation type="submission" date="2022-02" db="EMBL/GenBank/DDBJ databases">
        <title>Paenibacillus sp. MBLB1776 Whole Genome Shotgun Sequencing.</title>
        <authorList>
            <person name="Hwang C.Y."/>
            <person name="Cho E.-S."/>
            <person name="Seo M.-J."/>
        </authorList>
    </citation>
    <scope>NUCLEOTIDE SEQUENCE [LARGE SCALE GENOMIC DNA]</scope>
    <source>
        <strain evidence="2 3">MBLB1776</strain>
    </source>
</reference>
<evidence type="ECO:0000256" key="1">
    <source>
        <dbReference type="SAM" id="Phobius"/>
    </source>
</evidence>
<proteinExistence type="predicted"/>
<protein>
    <submittedName>
        <fullName evidence="2">DUF2953 domain-containing protein</fullName>
    </submittedName>
</protein>
<keyword evidence="1" id="KW-1133">Transmembrane helix</keyword>
<evidence type="ECO:0000313" key="3">
    <source>
        <dbReference type="Proteomes" id="UP001305702"/>
    </source>
</evidence>
<dbReference type="Proteomes" id="UP001305702">
    <property type="component" value="Chromosome"/>
</dbReference>
<keyword evidence="1" id="KW-0472">Membrane</keyword>